<dbReference type="GO" id="GO:0070628">
    <property type="term" value="F:proteasome binding"/>
    <property type="evidence" value="ECO:0007669"/>
    <property type="project" value="InterPro"/>
</dbReference>
<gene>
    <name evidence="4" type="ORF">X975_02273</name>
</gene>
<dbReference type="GO" id="GO:0016607">
    <property type="term" value="C:nuclear speck"/>
    <property type="evidence" value="ECO:0007669"/>
    <property type="project" value="UniProtKB-SubCell"/>
</dbReference>
<keyword evidence="4" id="KW-0647">Proteasome</keyword>
<keyword evidence="5" id="KW-1185">Reference proteome</keyword>
<dbReference type="Gene3D" id="1.25.10.10">
    <property type="entry name" value="Leucine-rich Repeat Variant"/>
    <property type="match status" value="1"/>
</dbReference>
<dbReference type="GO" id="GO:0005829">
    <property type="term" value="C:cytosol"/>
    <property type="evidence" value="ECO:0007669"/>
    <property type="project" value="TreeGrafter"/>
</dbReference>
<name>A0A087UAF2_STEMI</name>
<dbReference type="GO" id="GO:0016504">
    <property type="term" value="F:peptidase activator activity"/>
    <property type="evidence" value="ECO:0007669"/>
    <property type="project" value="InterPro"/>
</dbReference>
<dbReference type="PANTHER" id="PTHR32170:SF3">
    <property type="entry name" value="PROTEASOME ACTIVATOR COMPLEX SUBUNIT 4"/>
    <property type="match status" value="1"/>
</dbReference>
<proteinExistence type="predicted"/>
<evidence type="ECO:0000259" key="2">
    <source>
        <dbReference type="Pfam" id="PF11919"/>
    </source>
</evidence>
<dbReference type="Proteomes" id="UP000054359">
    <property type="component" value="Unassembled WGS sequence"/>
</dbReference>
<dbReference type="InterPro" id="IPR021843">
    <property type="entry name" value="PSME4_C"/>
</dbReference>
<dbReference type="OrthoDB" id="6412233at2759"/>
<dbReference type="InterPro" id="IPR055455">
    <property type="entry name" value="HEAT_PSME4"/>
</dbReference>
<evidence type="ECO:0000256" key="1">
    <source>
        <dbReference type="ARBA" id="ARBA00004324"/>
    </source>
</evidence>
<evidence type="ECO:0000313" key="4">
    <source>
        <dbReference type="EMBL" id="KFM74341.1"/>
    </source>
</evidence>
<dbReference type="Pfam" id="PF23096">
    <property type="entry name" value="HEAT_PSME4"/>
    <property type="match status" value="1"/>
</dbReference>
<dbReference type="AlphaFoldDB" id="A0A087UAF2"/>
<evidence type="ECO:0000259" key="3">
    <source>
        <dbReference type="Pfam" id="PF23096"/>
    </source>
</evidence>
<dbReference type="OMA" id="IINTHRR"/>
<feature type="domain" description="Proteasome activator complex subunit 4 C-terminal" evidence="2">
    <location>
        <begin position="384"/>
        <end position="470"/>
    </location>
</feature>
<feature type="domain" description="Proteasome activator complex subunit 4-like HEAT repeat-like" evidence="3">
    <location>
        <begin position="2"/>
        <end position="102"/>
    </location>
</feature>
<comment type="subcellular location">
    <subcellularLocation>
        <location evidence="1">Nucleus speckle</location>
    </subcellularLocation>
</comment>
<sequence>MVVDKQESVQRCASEIISGILSGCKHWDFNKMHNLKKSLTPILEYAINSITPETLNDWATCFASVSESRDPNKYYWVFELLLKEPRSVENGSFLESSWLYLLIGLLAQQEWRVCELLHRALVYIEPKLDHSYQNVREKMGSLLVYIFMYDIPMNVNTLAYVPKRAPFLTSILPKLEILKLKEEDNKNETNNCIEESAEKKSAKNLFRTICRWISLNGSRTLHTAPADIFQLLPLLCHMQHDTTDESFWQECAVTIAILGQTLLIPASIEAVIATLKNIASGSSWHSRASAAAYLQTMVFSNLFTIMQNEQWTNEINEIVLTLLQDERVEVRESAAETLCGFLHCEYFKITDALVDTFKSKCQKKIKRKRLAANGLNMIEPEELRERHAGILGLCACVSAFPYDVPEFLPDILVLLGDHLHDPQPIEATIKRTLSSFRRTHHDNWRDHKLKFTDDQLAVITDLLVSPSYYA</sequence>
<feature type="non-terminal residue" evidence="4">
    <location>
        <position position="470"/>
    </location>
</feature>
<dbReference type="InterPro" id="IPR016024">
    <property type="entry name" value="ARM-type_fold"/>
</dbReference>
<dbReference type="SUPFAM" id="SSF48371">
    <property type="entry name" value="ARM repeat"/>
    <property type="match status" value="1"/>
</dbReference>
<dbReference type="STRING" id="407821.A0A087UAF2"/>
<reference evidence="4 5" key="1">
    <citation type="submission" date="2013-11" db="EMBL/GenBank/DDBJ databases">
        <title>Genome sequencing of Stegodyphus mimosarum.</title>
        <authorList>
            <person name="Bechsgaard J."/>
        </authorList>
    </citation>
    <scope>NUCLEOTIDE SEQUENCE [LARGE SCALE GENOMIC DNA]</scope>
</reference>
<dbReference type="Pfam" id="PF11919">
    <property type="entry name" value="PSME4_C"/>
    <property type="match status" value="1"/>
</dbReference>
<dbReference type="EMBL" id="KK118982">
    <property type="protein sequence ID" value="KFM74341.1"/>
    <property type="molecule type" value="Genomic_DNA"/>
</dbReference>
<accession>A0A087UAF2</accession>
<organism evidence="4 5">
    <name type="scientific">Stegodyphus mimosarum</name>
    <name type="common">African social velvet spider</name>
    <dbReference type="NCBI Taxonomy" id="407821"/>
    <lineage>
        <taxon>Eukaryota</taxon>
        <taxon>Metazoa</taxon>
        <taxon>Ecdysozoa</taxon>
        <taxon>Arthropoda</taxon>
        <taxon>Chelicerata</taxon>
        <taxon>Arachnida</taxon>
        <taxon>Araneae</taxon>
        <taxon>Araneomorphae</taxon>
        <taxon>Entelegynae</taxon>
        <taxon>Eresoidea</taxon>
        <taxon>Eresidae</taxon>
        <taxon>Stegodyphus</taxon>
    </lineage>
</organism>
<dbReference type="PANTHER" id="PTHR32170">
    <property type="entry name" value="PROTEASOME ACTIVATOR COMPLEX SUBUNIT 4"/>
    <property type="match status" value="1"/>
</dbReference>
<protein>
    <submittedName>
        <fullName evidence="4">Proteasome activator complex subunit 4</fullName>
    </submittedName>
</protein>
<evidence type="ECO:0000313" key="5">
    <source>
        <dbReference type="Proteomes" id="UP000054359"/>
    </source>
</evidence>
<dbReference type="InterPro" id="IPR035309">
    <property type="entry name" value="PSME4"/>
</dbReference>
<dbReference type="GO" id="GO:0000502">
    <property type="term" value="C:proteasome complex"/>
    <property type="evidence" value="ECO:0007669"/>
    <property type="project" value="UniProtKB-KW"/>
</dbReference>
<dbReference type="InterPro" id="IPR011989">
    <property type="entry name" value="ARM-like"/>
</dbReference>
<dbReference type="GO" id="GO:0010499">
    <property type="term" value="P:proteasomal ubiquitin-independent protein catabolic process"/>
    <property type="evidence" value="ECO:0007669"/>
    <property type="project" value="TreeGrafter"/>
</dbReference>